<dbReference type="Gene3D" id="3.10.180.10">
    <property type="entry name" value="2,3-Dihydroxybiphenyl 1,2-Dioxygenase, domain 1"/>
    <property type="match status" value="1"/>
</dbReference>
<dbReference type="InterPro" id="IPR037523">
    <property type="entry name" value="VOC_core"/>
</dbReference>
<sequence>MADLGLTSIGHVAIRARDLEGAVAFYTEKLGLAEMFRLNQDDGSLMLVYLRLTDNQYIEIFPNGIGETPARNAVGFTHLCLTVSDLAATVATLEATGVTIDVALKTGKDGNRQAWISDPEGNRIELMEMSPTSLQAQAIARLKG</sequence>
<dbReference type="InterPro" id="IPR004360">
    <property type="entry name" value="Glyas_Fos-R_dOase_dom"/>
</dbReference>
<dbReference type="EMBL" id="CADCWN010000410">
    <property type="protein sequence ID" value="CAA9590633.1"/>
    <property type="molecule type" value="Genomic_DNA"/>
</dbReference>
<accession>A0A6J4VWW8</accession>
<dbReference type="SUPFAM" id="SSF54593">
    <property type="entry name" value="Glyoxalase/Bleomycin resistance protein/Dihydroxybiphenyl dioxygenase"/>
    <property type="match status" value="1"/>
</dbReference>
<proteinExistence type="predicted"/>
<organism evidence="3">
    <name type="scientific">uncultured Thermomicrobiales bacterium</name>
    <dbReference type="NCBI Taxonomy" id="1645740"/>
    <lineage>
        <taxon>Bacteria</taxon>
        <taxon>Pseudomonadati</taxon>
        <taxon>Thermomicrobiota</taxon>
        <taxon>Thermomicrobia</taxon>
        <taxon>Thermomicrobiales</taxon>
        <taxon>environmental samples</taxon>
    </lineage>
</organism>
<reference evidence="3" key="1">
    <citation type="submission" date="2020-02" db="EMBL/GenBank/DDBJ databases">
        <authorList>
            <person name="Meier V. D."/>
        </authorList>
    </citation>
    <scope>NUCLEOTIDE SEQUENCE</scope>
    <source>
        <strain evidence="3">AVDCRST_MAG18</strain>
    </source>
</reference>
<feature type="domain" description="VOC" evidence="2">
    <location>
        <begin position="8"/>
        <end position="129"/>
    </location>
</feature>
<dbReference type="GO" id="GO:0046491">
    <property type="term" value="P:L-methylmalonyl-CoA metabolic process"/>
    <property type="evidence" value="ECO:0007669"/>
    <property type="project" value="TreeGrafter"/>
</dbReference>
<dbReference type="InterPro" id="IPR029068">
    <property type="entry name" value="Glyas_Bleomycin-R_OHBP_Dase"/>
</dbReference>
<dbReference type="GO" id="GO:0004493">
    <property type="term" value="F:methylmalonyl-CoA epimerase activity"/>
    <property type="evidence" value="ECO:0007669"/>
    <property type="project" value="TreeGrafter"/>
</dbReference>
<dbReference type="PANTHER" id="PTHR43048:SF3">
    <property type="entry name" value="METHYLMALONYL-COA EPIMERASE, MITOCHONDRIAL"/>
    <property type="match status" value="1"/>
</dbReference>
<keyword evidence="1" id="KW-0479">Metal-binding</keyword>
<dbReference type="PANTHER" id="PTHR43048">
    <property type="entry name" value="METHYLMALONYL-COA EPIMERASE"/>
    <property type="match status" value="1"/>
</dbReference>
<dbReference type="GO" id="GO:0046872">
    <property type="term" value="F:metal ion binding"/>
    <property type="evidence" value="ECO:0007669"/>
    <property type="project" value="UniProtKB-KW"/>
</dbReference>
<evidence type="ECO:0000256" key="1">
    <source>
        <dbReference type="ARBA" id="ARBA00022723"/>
    </source>
</evidence>
<evidence type="ECO:0000313" key="3">
    <source>
        <dbReference type="EMBL" id="CAA9590633.1"/>
    </source>
</evidence>
<dbReference type="AlphaFoldDB" id="A0A6J4VWW8"/>
<name>A0A6J4VWW8_9BACT</name>
<protein>
    <recommendedName>
        <fullName evidence="2">VOC domain-containing protein</fullName>
    </recommendedName>
</protein>
<dbReference type="PROSITE" id="PS51819">
    <property type="entry name" value="VOC"/>
    <property type="match status" value="1"/>
</dbReference>
<dbReference type="Pfam" id="PF00903">
    <property type="entry name" value="Glyoxalase"/>
    <property type="match status" value="1"/>
</dbReference>
<evidence type="ECO:0000259" key="2">
    <source>
        <dbReference type="PROSITE" id="PS51819"/>
    </source>
</evidence>
<dbReference type="InterPro" id="IPR051785">
    <property type="entry name" value="MMCE/EMCE_epimerase"/>
</dbReference>
<gene>
    <name evidence="3" type="ORF">AVDCRST_MAG18-5096</name>
</gene>
<dbReference type="CDD" id="cd06587">
    <property type="entry name" value="VOC"/>
    <property type="match status" value="1"/>
</dbReference>